<dbReference type="GO" id="GO:0009245">
    <property type="term" value="P:lipid A biosynthetic process"/>
    <property type="evidence" value="ECO:0007669"/>
    <property type="project" value="TreeGrafter"/>
</dbReference>
<evidence type="ECO:0000256" key="4">
    <source>
        <dbReference type="ARBA" id="ARBA00019077"/>
    </source>
</evidence>
<proteinExistence type="inferred from homology"/>
<dbReference type="GO" id="GO:0005886">
    <property type="term" value="C:plasma membrane"/>
    <property type="evidence" value="ECO:0007669"/>
    <property type="project" value="UniProtKB-SubCell"/>
</dbReference>
<feature type="domain" description="3-deoxy-D-manno-octulosonic-acid transferase N-terminal" evidence="15">
    <location>
        <begin position="33"/>
        <end position="211"/>
    </location>
</feature>
<dbReference type="Gene3D" id="3.40.50.2000">
    <property type="entry name" value="Glycogen Phosphorylase B"/>
    <property type="match status" value="1"/>
</dbReference>
<keyword evidence="17" id="KW-1185">Reference proteome</keyword>
<dbReference type="InterPro" id="IPR007507">
    <property type="entry name" value="Glycos_transf_N"/>
</dbReference>
<protein>
    <recommendedName>
        <fullName evidence="4 14">3-deoxy-D-manno-octulosonic acid transferase</fullName>
        <shortName evidence="14">Kdo transferase</shortName>
        <ecNumber evidence="14">2.4.99.12</ecNumber>
    </recommendedName>
    <alternativeName>
        <fullName evidence="14">Lipid IV(A) 3-deoxy-D-manno-octulosonic acid transferase</fullName>
    </alternativeName>
</protein>
<dbReference type="PANTHER" id="PTHR42755">
    <property type="entry name" value="3-DEOXY-MANNO-OCTULOSONATE CYTIDYLYLTRANSFERASE"/>
    <property type="match status" value="1"/>
</dbReference>
<evidence type="ECO:0000256" key="8">
    <source>
        <dbReference type="ARBA" id="ARBA00049183"/>
    </source>
</evidence>
<comment type="subcellular location">
    <subcellularLocation>
        <location evidence="1">Cell inner membrane</location>
        <topology evidence="1">Single-pass membrane protein</topology>
        <orientation evidence="1">Cytoplasmic side</orientation>
    </subcellularLocation>
    <subcellularLocation>
        <location evidence="14">Cell membrane</location>
    </subcellularLocation>
</comment>
<dbReference type="Pfam" id="PF04413">
    <property type="entry name" value="Glycos_transf_N"/>
    <property type="match status" value="1"/>
</dbReference>
<evidence type="ECO:0000256" key="1">
    <source>
        <dbReference type="ARBA" id="ARBA00004388"/>
    </source>
</evidence>
<evidence type="ECO:0000256" key="2">
    <source>
        <dbReference type="ARBA" id="ARBA00004713"/>
    </source>
</evidence>
<comment type="pathway">
    <text evidence="10">Glycolipid biosynthesis; KDO(2)-lipid A biosynthesis; KDO(2)-lipid A from CMP-3-deoxy-D-manno-octulosonate and lipid IV(A): step 1/4.</text>
</comment>
<keyword evidence="6" id="KW-0735">Signal-anchor</keyword>
<evidence type="ECO:0000313" key="16">
    <source>
        <dbReference type="EMBL" id="QKJ89060.1"/>
    </source>
</evidence>
<keyword evidence="14" id="KW-0472">Membrane</keyword>
<feature type="site" description="Transition state stabilizer" evidence="13">
    <location>
        <position position="208"/>
    </location>
</feature>
<comment type="pathway">
    <text evidence="2 14">Bacterial outer membrane biogenesis; LPS core biosynthesis.</text>
</comment>
<comment type="function">
    <text evidence="14">Involved in lipopolysaccharide (LPS) biosynthesis. Catalyzes the transfer of 3-deoxy-D-manno-octulosonate (Kdo) residue(s) from CMP-Kdo to lipid IV(A), the tetraacyldisaccharide-1,4'-bisphosphate precursor of lipid A.</text>
</comment>
<evidence type="ECO:0000256" key="14">
    <source>
        <dbReference type="RuleBase" id="RU365103"/>
    </source>
</evidence>
<comment type="catalytic activity">
    <reaction evidence="7">
        <text>alpha-Kdo-(2-&gt;6)-lipid IVA (E. coli) + CMP-3-deoxy-beta-D-manno-octulosonate = alpha-Kdo-(2-&gt;4)-alpha-Kdo-(2-&gt;6)-lipid IVA (E. coli) + CMP + H(+)</text>
        <dbReference type="Rhea" id="RHEA:28062"/>
        <dbReference type="ChEBI" id="CHEBI:15378"/>
        <dbReference type="ChEBI" id="CHEBI:60364"/>
        <dbReference type="ChEBI" id="CHEBI:60365"/>
        <dbReference type="ChEBI" id="CHEBI:60377"/>
        <dbReference type="ChEBI" id="CHEBI:85987"/>
        <dbReference type="EC" id="2.4.99.13"/>
    </reaction>
</comment>
<evidence type="ECO:0000256" key="10">
    <source>
        <dbReference type="ARBA" id="ARBA00060558"/>
    </source>
</evidence>
<accession>A0A6M8UMN1</accession>
<comment type="pathway">
    <text evidence="11">Glycolipid biosynthesis; KDO(2)-lipid A biosynthesis; KDO(2)-lipid A from CMP-3-deoxy-D-manno-octulosonate and lipid IV(A): step 2/4.</text>
</comment>
<name>A0A6M8UMN1_9GAMM</name>
<dbReference type="NCBIfam" id="NF004388">
    <property type="entry name" value="PRK05749.1-4"/>
    <property type="match status" value="1"/>
</dbReference>
<feature type="site" description="Transition state stabilizer" evidence="13">
    <location>
        <position position="130"/>
    </location>
</feature>
<evidence type="ECO:0000256" key="6">
    <source>
        <dbReference type="ARBA" id="ARBA00022968"/>
    </source>
</evidence>
<dbReference type="UniPathway" id="UPA00958"/>
<comment type="similarity">
    <text evidence="3">Belongs to the glycosyltransferase group 1 family. Glycosyltransferase 30 subfamily.</text>
</comment>
<organism evidence="16 17">
    <name type="scientific">Paramixta manurensis</name>
    <dbReference type="NCBI Taxonomy" id="2740817"/>
    <lineage>
        <taxon>Bacteria</taxon>
        <taxon>Pseudomonadati</taxon>
        <taxon>Pseudomonadota</taxon>
        <taxon>Gammaproteobacteria</taxon>
        <taxon>Enterobacterales</taxon>
        <taxon>Erwiniaceae</taxon>
        <taxon>Paramixta</taxon>
    </lineage>
</organism>
<dbReference type="GO" id="GO:0009244">
    <property type="term" value="P:lipopolysaccharide core region biosynthetic process"/>
    <property type="evidence" value="ECO:0007669"/>
    <property type="project" value="UniProtKB-UniRule"/>
</dbReference>
<dbReference type="Gene3D" id="3.40.50.11720">
    <property type="entry name" value="3-Deoxy-D-manno-octulosonic-acid transferase, N-terminal domain"/>
    <property type="match status" value="1"/>
</dbReference>
<evidence type="ECO:0000256" key="7">
    <source>
        <dbReference type="ARBA" id="ARBA00034401"/>
    </source>
</evidence>
<feature type="active site" description="Proton acceptor" evidence="12">
    <location>
        <position position="60"/>
    </location>
</feature>
<keyword evidence="5 14" id="KW-0808">Transferase</keyword>
<reference evidence="16 17" key="1">
    <citation type="submission" date="2020-06" db="EMBL/GenBank/DDBJ databases">
        <title>Genome sequence of Paramixta manurensis strain PD-1.</title>
        <authorList>
            <person name="Lee C.W."/>
            <person name="Kim J."/>
        </authorList>
    </citation>
    <scope>NUCLEOTIDE SEQUENCE [LARGE SCALE GENOMIC DNA]</scope>
    <source>
        <strain evidence="16 17">PD-1</strain>
    </source>
</reference>
<dbReference type="FunFam" id="3.40.50.11720:FF:000001">
    <property type="entry name" value="3-deoxy-D-manno-octulosonic acid transferase"/>
    <property type="match status" value="1"/>
</dbReference>
<keyword evidence="14" id="KW-0448">Lipopolysaccharide biosynthesis</keyword>
<dbReference type="Proteomes" id="UP000505325">
    <property type="component" value="Chromosome"/>
</dbReference>
<keyword evidence="6" id="KW-0812">Transmembrane</keyword>
<dbReference type="FunFam" id="3.40.50.2000:FF:000032">
    <property type="entry name" value="3-deoxy-D-manno-octulosonic acid transferase"/>
    <property type="match status" value="1"/>
</dbReference>
<sequence>MLQTLYTTLLYLIQPLIWIRLWIRGRKAPAYRKRWAERYGYCHGKVTPGGIVLHSVSVGETLAAIPLVRALLHRYPTLPITVTTMTPTGSERVQSAFGKHVSHVYIPYDLPGPINRFLDEVNPKLFIIMETELWPNIITELHRRHIPLAIANARLSERSTARYQKLGVFISDILRRITLIAAQHQTDKEHFIKLGARPAQIAVTGSLKFDISVTPQLAARAVTLRRQWAPRRQVWIAASTHEGEESIILDAHARLLERFPDLLLILVPRHPERFVPVRELVQKKKLNFIMRSSGEIPSGSTQVVIGDSMGELMLLYGIADLAFVGGSLIERGGHNPLEPAAHAIPVLMGPYTHNFTDICRKLQEAEGLITITDVTSLEKEISSLLTDEDYRLYYGRHAVDVLHQNQGALQRLLQLLEPYLPPQSH</sequence>
<dbReference type="InterPro" id="IPR038107">
    <property type="entry name" value="Glycos_transf_N_sf"/>
</dbReference>
<keyword evidence="14" id="KW-1003">Cell membrane</keyword>
<evidence type="ECO:0000256" key="13">
    <source>
        <dbReference type="PIRSR" id="PIRSR639901-2"/>
    </source>
</evidence>
<dbReference type="SUPFAM" id="SSF53756">
    <property type="entry name" value="UDP-Glycosyltransferase/glycogen phosphorylase"/>
    <property type="match status" value="1"/>
</dbReference>
<evidence type="ECO:0000256" key="5">
    <source>
        <dbReference type="ARBA" id="ARBA00022679"/>
    </source>
</evidence>
<evidence type="ECO:0000256" key="9">
    <source>
        <dbReference type="ARBA" id="ARBA00059802"/>
    </source>
</evidence>
<evidence type="ECO:0000313" key="17">
    <source>
        <dbReference type="Proteomes" id="UP000505325"/>
    </source>
</evidence>
<dbReference type="AlphaFoldDB" id="A0A6M8UMN1"/>
<evidence type="ECO:0000259" key="15">
    <source>
        <dbReference type="Pfam" id="PF04413"/>
    </source>
</evidence>
<evidence type="ECO:0000256" key="12">
    <source>
        <dbReference type="PIRSR" id="PIRSR639901-1"/>
    </source>
</evidence>
<dbReference type="NCBIfam" id="NF004385">
    <property type="entry name" value="PRK05749.1-1"/>
    <property type="match status" value="1"/>
</dbReference>
<evidence type="ECO:0000256" key="3">
    <source>
        <dbReference type="ARBA" id="ARBA00006380"/>
    </source>
</evidence>
<dbReference type="EMBL" id="CP054212">
    <property type="protein sequence ID" value="QKJ89060.1"/>
    <property type="molecule type" value="Genomic_DNA"/>
</dbReference>
<evidence type="ECO:0000256" key="11">
    <source>
        <dbReference type="ARBA" id="ARBA00060660"/>
    </source>
</evidence>
<dbReference type="PANTHER" id="PTHR42755:SF1">
    <property type="entry name" value="3-DEOXY-D-MANNO-OCTULOSONIC ACID TRANSFERASE, MITOCHONDRIAL-RELATED"/>
    <property type="match status" value="1"/>
</dbReference>
<gene>
    <name evidence="16" type="ORF">PMPD1_4156</name>
</gene>
<dbReference type="InterPro" id="IPR039901">
    <property type="entry name" value="Kdotransferase"/>
</dbReference>
<dbReference type="KEGG" id="pmak:PMPD1_4156"/>
<dbReference type="EC" id="2.4.99.12" evidence="14"/>
<comment type="catalytic activity">
    <reaction evidence="8 14">
        <text>lipid IVA (E. coli) + CMP-3-deoxy-beta-D-manno-octulosonate = alpha-Kdo-(2-&gt;6)-lipid IVA (E. coli) + CMP + H(+)</text>
        <dbReference type="Rhea" id="RHEA:28066"/>
        <dbReference type="ChEBI" id="CHEBI:15378"/>
        <dbReference type="ChEBI" id="CHEBI:58603"/>
        <dbReference type="ChEBI" id="CHEBI:60364"/>
        <dbReference type="ChEBI" id="CHEBI:60377"/>
        <dbReference type="ChEBI" id="CHEBI:85987"/>
        <dbReference type="EC" id="2.4.99.12"/>
    </reaction>
</comment>
<comment type="function">
    <text evidence="9">Involved in lipopolysaccharide (LPS) biosynthesis. Catalyzes the transfer of two 3-deoxy-D-manno-octulosonate (Kdo) residues from CMP-Kdo to lipid IV(A), the tetraacyldisaccharide-1,4'-bisphosphate precursor of lipid A.</text>
</comment>
<dbReference type="GO" id="GO:0043842">
    <property type="term" value="F:Kdo transferase activity"/>
    <property type="evidence" value="ECO:0007669"/>
    <property type="project" value="UniProtKB-EC"/>
</dbReference>